<name>A0ABP2C9T6_9FIRM</name>
<dbReference type="EMBL" id="FCOW01000027">
    <property type="protein sequence ID" value="CVK21072.1"/>
    <property type="molecule type" value="Genomic_DNA"/>
</dbReference>
<dbReference type="Proteomes" id="UP000245702">
    <property type="component" value="Unassembled WGS sequence"/>
</dbReference>
<evidence type="ECO:0000313" key="2">
    <source>
        <dbReference type="Proteomes" id="UP000245702"/>
    </source>
</evidence>
<organism evidence="1 2">
    <name type="scientific">Sporomusa sphaeroides DSM 2875</name>
    <dbReference type="NCBI Taxonomy" id="1337886"/>
    <lineage>
        <taxon>Bacteria</taxon>
        <taxon>Bacillati</taxon>
        <taxon>Bacillota</taxon>
        <taxon>Negativicutes</taxon>
        <taxon>Selenomonadales</taxon>
        <taxon>Sporomusaceae</taxon>
        <taxon>Sporomusa</taxon>
    </lineage>
</organism>
<reference evidence="1 2" key="1">
    <citation type="submission" date="2016-01" db="EMBL/GenBank/DDBJ databases">
        <authorList>
            <person name="Brown R."/>
        </authorList>
    </citation>
    <scope>NUCLEOTIDE SEQUENCE [LARGE SCALE GENOMIC DNA]</scope>
    <source>
        <strain evidence="1">Sporomusa sphaeroides DSM 2875</strain>
    </source>
</reference>
<gene>
    <name evidence="1" type="ORF">SSPH_03749</name>
</gene>
<sequence length="208" mass="23226">MTHTLHRVGSRESLQGDWVFLCMPSKDINHEESGPKLRKFLELCLKNDCVTLGDCRKGNEYHQLSRENMLNNVEDRAVVTATFNNKDAVIDMIEDLKQADLGLSIVISGLVDEVGECCSKTGLKPHTVEHSLGRWGKREKLPPQEILEIATMCGHAMVSANFIIEMIEKVKKGKITAQAAADELFKPCMCGIFNTDRAAKLITEIAKR</sequence>
<accession>A0ABP2C9T6</accession>
<evidence type="ECO:0000313" key="1">
    <source>
        <dbReference type="EMBL" id="CVK21072.1"/>
    </source>
</evidence>
<protein>
    <submittedName>
        <fullName evidence="1">Uncharacterized protein</fullName>
    </submittedName>
</protein>
<dbReference type="RefSeq" id="WP_075757833.1">
    <property type="nucleotide sequence ID" value="NZ_CP146991.1"/>
</dbReference>
<proteinExistence type="predicted"/>
<keyword evidence="2" id="KW-1185">Reference proteome</keyword>
<comment type="caution">
    <text evidence="1">The sequence shown here is derived from an EMBL/GenBank/DDBJ whole genome shotgun (WGS) entry which is preliminary data.</text>
</comment>